<dbReference type="EMBL" id="QSJN01000010">
    <property type="protein sequence ID" value="RHD72681.1"/>
    <property type="molecule type" value="Genomic_DNA"/>
</dbReference>
<dbReference type="AlphaFoldDB" id="A0A3R6FK47"/>
<name>A0A3R6FK47_PARDI</name>
<evidence type="ECO:0000313" key="1">
    <source>
        <dbReference type="EMBL" id="RHD72681.1"/>
    </source>
</evidence>
<accession>A0A3R6FK47</accession>
<sequence length="351" mass="40956">MICEFASRCSGNYIFSVLLILISIALAFVISIGTTGKIIYDRRKIDNFVLIILLLFLFQLVKFTFNPSFIVLLSVNYVLLFSVLNSRLYSFYFAVNFIVFSSFVFLKILNGSNLDEILYNGSRNVVSVVLMINLMLYHYIQYKNNENISIYPCVILFFISLLLMGRGGIVSSVVYLVAVLCIRLSISAFSIKTVFSVFWVVLMFFVFLYYVADFEVLLDALLRGFEERGAKYSEDPRSLMFSNYISNVKFIDFFFGYNFYNDRYFNSLNFNPHNSFICLHYHIGIFTLPFLLFLICRLFYLLKYNRFLCVLVALICFRAWVDSILFIGPYDFVLFLFLLDGNFITNKCISR</sequence>
<evidence type="ECO:0008006" key="3">
    <source>
        <dbReference type="Google" id="ProtNLM"/>
    </source>
</evidence>
<protein>
    <recommendedName>
        <fullName evidence="3">O-antigen ligase domain-containing protein</fullName>
    </recommendedName>
</protein>
<evidence type="ECO:0000313" key="2">
    <source>
        <dbReference type="Proteomes" id="UP000284660"/>
    </source>
</evidence>
<proteinExistence type="predicted"/>
<comment type="caution">
    <text evidence="1">The sequence shown here is derived from an EMBL/GenBank/DDBJ whole genome shotgun (WGS) entry which is preliminary data.</text>
</comment>
<reference evidence="1 2" key="1">
    <citation type="submission" date="2018-08" db="EMBL/GenBank/DDBJ databases">
        <title>A genome reference for cultivated species of the human gut microbiota.</title>
        <authorList>
            <person name="Zou Y."/>
            <person name="Xue W."/>
            <person name="Luo G."/>
        </authorList>
    </citation>
    <scope>NUCLEOTIDE SEQUENCE [LARGE SCALE GENOMIC DNA]</scope>
    <source>
        <strain evidence="1 2">AM30-4</strain>
    </source>
</reference>
<dbReference type="Proteomes" id="UP000284660">
    <property type="component" value="Unassembled WGS sequence"/>
</dbReference>
<organism evidence="1 2">
    <name type="scientific">Parabacteroides distasonis</name>
    <dbReference type="NCBI Taxonomy" id="823"/>
    <lineage>
        <taxon>Bacteria</taxon>
        <taxon>Pseudomonadati</taxon>
        <taxon>Bacteroidota</taxon>
        <taxon>Bacteroidia</taxon>
        <taxon>Bacteroidales</taxon>
        <taxon>Tannerellaceae</taxon>
        <taxon>Parabacteroides</taxon>
    </lineage>
</organism>
<gene>
    <name evidence="1" type="ORF">DW782_15375</name>
</gene>